<proteinExistence type="predicted"/>
<dbReference type="AlphaFoldDB" id="A0A410MED9"/>
<dbReference type="InterPro" id="IPR029062">
    <property type="entry name" value="Class_I_gatase-like"/>
</dbReference>
<evidence type="ECO:0000313" key="3">
    <source>
        <dbReference type="Proteomes" id="UP000287756"/>
    </source>
</evidence>
<dbReference type="Gene3D" id="3.40.50.880">
    <property type="match status" value="1"/>
</dbReference>
<reference evidence="2 3" key="1">
    <citation type="submission" date="2018-01" db="EMBL/GenBank/DDBJ databases">
        <title>The whole genome sequencing and assembly of Halobacillus litoralis ERB031 strain.</title>
        <authorList>
            <person name="Lee S.-J."/>
            <person name="Park M.-K."/>
            <person name="Kim J.-Y."/>
            <person name="Lee Y.-J."/>
            <person name="Yi H."/>
            <person name="Bahn Y.-S."/>
            <person name="Kim J.F."/>
            <person name="Lee D.-W."/>
        </authorList>
    </citation>
    <scope>NUCLEOTIDE SEQUENCE [LARGE SCALE GENOMIC DNA]</scope>
    <source>
        <strain evidence="2 3">ERB 031</strain>
    </source>
</reference>
<name>A0A410MED9_9BACI</name>
<evidence type="ECO:0000259" key="1">
    <source>
        <dbReference type="Pfam" id="PF01965"/>
    </source>
</evidence>
<dbReference type="InterPro" id="IPR002818">
    <property type="entry name" value="DJ-1/PfpI"/>
</dbReference>
<dbReference type="KEGG" id="hli:HLI_13105"/>
<sequence>MKALFFLYEGYVDWEISPLSYMLNISGVEVETVALCEEVTHKGNFRVKADMGIEACDPADYEILIIPGGEPAPFDKEERLLNLIKSFDEQGKIIAAICGGPTFLAAADVLRERKYSTSIDDDPEYFSYFNEDNMSESDVTVSENLITAEGNAYIEFANAVGKVLNIFEDREDELETVLFFKNQLRG</sequence>
<dbReference type="SUPFAM" id="SSF52317">
    <property type="entry name" value="Class I glutamine amidotransferase-like"/>
    <property type="match status" value="1"/>
</dbReference>
<gene>
    <name evidence="2" type="ORF">HLI_13105</name>
</gene>
<dbReference type="InterPro" id="IPR050325">
    <property type="entry name" value="Prot/Nucl_acid_deglycase"/>
</dbReference>
<dbReference type="PANTHER" id="PTHR48094">
    <property type="entry name" value="PROTEIN/NUCLEIC ACID DEGLYCASE DJ-1-RELATED"/>
    <property type="match status" value="1"/>
</dbReference>
<dbReference type="EMBL" id="CP026118">
    <property type="protein sequence ID" value="QAS53060.1"/>
    <property type="molecule type" value="Genomic_DNA"/>
</dbReference>
<evidence type="ECO:0000313" key="2">
    <source>
        <dbReference type="EMBL" id="QAS53060.1"/>
    </source>
</evidence>
<feature type="domain" description="DJ-1/PfpI" evidence="1">
    <location>
        <begin position="1"/>
        <end position="160"/>
    </location>
</feature>
<dbReference type="OrthoDB" id="9800516at2"/>
<protein>
    <submittedName>
        <fullName evidence="2">ThiJ/PfpI family protein</fullName>
    </submittedName>
</protein>
<dbReference type="PANTHER" id="PTHR48094:SF12">
    <property type="entry name" value="PARKINSON DISEASE PROTEIN 7 HOMOLOG"/>
    <property type="match status" value="1"/>
</dbReference>
<dbReference type="RefSeq" id="WP_128525338.1">
    <property type="nucleotide sequence ID" value="NZ_CP026118.1"/>
</dbReference>
<dbReference type="Proteomes" id="UP000287756">
    <property type="component" value="Chromosome"/>
</dbReference>
<dbReference type="Pfam" id="PF01965">
    <property type="entry name" value="DJ-1_PfpI"/>
    <property type="match status" value="1"/>
</dbReference>
<accession>A0A410MED9</accession>
<dbReference type="GO" id="GO:0005737">
    <property type="term" value="C:cytoplasm"/>
    <property type="evidence" value="ECO:0007669"/>
    <property type="project" value="TreeGrafter"/>
</dbReference>
<organism evidence="2 3">
    <name type="scientific">Halobacillus litoralis</name>
    <dbReference type="NCBI Taxonomy" id="45668"/>
    <lineage>
        <taxon>Bacteria</taxon>
        <taxon>Bacillati</taxon>
        <taxon>Bacillota</taxon>
        <taxon>Bacilli</taxon>
        <taxon>Bacillales</taxon>
        <taxon>Bacillaceae</taxon>
        <taxon>Halobacillus</taxon>
    </lineage>
</organism>